<dbReference type="EMBL" id="WIUZ02000001">
    <property type="protein sequence ID" value="KAF9793002.1"/>
    <property type="molecule type" value="Genomic_DNA"/>
</dbReference>
<keyword evidence="3" id="KW-1185">Reference proteome</keyword>
<gene>
    <name evidence="2" type="ORF">BJ322DRAFT_95073</name>
</gene>
<protein>
    <submittedName>
        <fullName evidence="2">Uncharacterized protein</fullName>
    </submittedName>
</protein>
<feature type="compositionally biased region" description="Low complexity" evidence="1">
    <location>
        <begin position="49"/>
        <end position="58"/>
    </location>
</feature>
<comment type="caution">
    <text evidence="2">The sequence shown here is derived from an EMBL/GenBank/DDBJ whole genome shotgun (WGS) entry which is preliminary data.</text>
</comment>
<dbReference type="Proteomes" id="UP000736335">
    <property type="component" value="Unassembled WGS sequence"/>
</dbReference>
<feature type="region of interest" description="Disordered" evidence="1">
    <location>
        <begin position="255"/>
        <end position="423"/>
    </location>
</feature>
<feature type="region of interest" description="Disordered" evidence="1">
    <location>
        <begin position="16"/>
        <end position="241"/>
    </location>
</feature>
<feature type="compositionally biased region" description="Low complexity" evidence="1">
    <location>
        <begin position="114"/>
        <end position="128"/>
    </location>
</feature>
<reference evidence="2" key="2">
    <citation type="submission" date="2020-11" db="EMBL/GenBank/DDBJ databases">
        <authorList>
            <consortium name="DOE Joint Genome Institute"/>
            <person name="Kuo A."/>
            <person name="Miyauchi S."/>
            <person name="Kiss E."/>
            <person name="Drula E."/>
            <person name="Kohler A."/>
            <person name="Sanchez-Garcia M."/>
            <person name="Andreopoulos B."/>
            <person name="Barry K.W."/>
            <person name="Bonito G."/>
            <person name="Buee M."/>
            <person name="Carver A."/>
            <person name="Chen C."/>
            <person name="Cichocki N."/>
            <person name="Clum A."/>
            <person name="Culley D."/>
            <person name="Crous P.W."/>
            <person name="Fauchery L."/>
            <person name="Girlanda M."/>
            <person name="Hayes R."/>
            <person name="Keri Z."/>
            <person name="Labutti K."/>
            <person name="Lipzen A."/>
            <person name="Lombard V."/>
            <person name="Magnuson J."/>
            <person name="Maillard F."/>
            <person name="Morin E."/>
            <person name="Murat C."/>
            <person name="Nolan M."/>
            <person name="Ohm R."/>
            <person name="Pangilinan J."/>
            <person name="Pereira M."/>
            <person name="Perotto S."/>
            <person name="Peter M."/>
            <person name="Riley R."/>
            <person name="Sitrit Y."/>
            <person name="Stielow B."/>
            <person name="Szollosi G."/>
            <person name="Zifcakova L."/>
            <person name="Stursova M."/>
            <person name="Spatafora J.W."/>
            <person name="Tedersoo L."/>
            <person name="Vaario L.-M."/>
            <person name="Yamada A."/>
            <person name="Yan M."/>
            <person name="Wang P."/>
            <person name="Xu J."/>
            <person name="Bruns T."/>
            <person name="Baldrian P."/>
            <person name="Vilgalys R."/>
            <person name="Henrissat B."/>
            <person name="Grigoriev I.V."/>
            <person name="Hibbett D."/>
            <person name="Nagy L.G."/>
            <person name="Martin F.M."/>
        </authorList>
    </citation>
    <scope>NUCLEOTIDE SEQUENCE</scope>
    <source>
        <strain evidence="2">UH-Tt-Lm1</strain>
    </source>
</reference>
<evidence type="ECO:0000313" key="3">
    <source>
        <dbReference type="Proteomes" id="UP000736335"/>
    </source>
</evidence>
<evidence type="ECO:0000313" key="2">
    <source>
        <dbReference type="EMBL" id="KAF9793002.1"/>
    </source>
</evidence>
<reference evidence="2" key="1">
    <citation type="journal article" date="2020" name="Nat. Commun.">
        <title>Large-scale genome sequencing of mycorrhizal fungi provides insights into the early evolution of symbiotic traits.</title>
        <authorList>
            <person name="Miyauchi S."/>
            <person name="Kiss E."/>
            <person name="Kuo A."/>
            <person name="Drula E."/>
            <person name="Kohler A."/>
            <person name="Sanchez-Garcia M."/>
            <person name="Morin E."/>
            <person name="Andreopoulos B."/>
            <person name="Barry K.W."/>
            <person name="Bonito G."/>
            <person name="Buee M."/>
            <person name="Carver A."/>
            <person name="Chen C."/>
            <person name="Cichocki N."/>
            <person name="Clum A."/>
            <person name="Culley D."/>
            <person name="Crous P.W."/>
            <person name="Fauchery L."/>
            <person name="Girlanda M."/>
            <person name="Hayes R.D."/>
            <person name="Keri Z."/>
            <person name="LaButti K."/>
            <person name="Lipzen A."/>
            <person name="Lombard V."/>
            <person name="Magnuson J."/>
            <person name="Maillard F."/>
            <person name="Murat C."/>
            <person name="Nolan M."/>
            <person name="Ohm R.A."/>
            <person name="Pangilinan J."/>
            <person name="Pereira M.F."/>
            <person name="Perotto S."/>
            <person name="Peter M."/>
            <person name="Pfister S."/>
            <person name="Riley R."/>
            <person name="Sitrit Y."/>
            <person name="Stielow J.B."/>
            <person name="Szollosi G."/>
            <person name="Zifcakova L."/>
            <person name="Stursova M."/>
            <person name="Spatafora J.W."/>
            <person name="Tedersoo L."/>
            <person name="Vaario L.M."/>
            <person name="Yamada A."/>
            <person name="Yan M."/>
            <person name="Wang P."/>
            <person name="Xu J."/>
            <person name="Bruns T."/>
            <person name="Baldrian P."/>
            <person name="Vilgalys R."/>
            <person name="Dunand C."/>
            <person name="Henrissat B."/>
            <person name="Grigoriev I.V."/>
            <person name="Hibbett D."/>
            <person name="Nagy L.G."/>
            <person name="Martin F.M."/>
        </authorList>
    </citation>
    <scope>NUCLEOTIDE SEQUENCE</scope>
    <source>
        <strain evidence="2">UH-Tt-Lm1</strain>
    </source>
</reference>
<accession>A0A9P6HSM3</accession>
<proteinExistence type="predicted"/>
<dbReference type="OrthoDB" id="6627536at2759"/>
<feature type="compositionally biased region" description="Low complexity" evidence="1">
    <location>
        <begin position="276"/>
        <end position="287"/>
    </location>
</feature>
<dbReference type="AlphaFoldDB" id="A0A9P6HSM3"/>
<feature type="compositionally biased region" description="Basic and acidic residues" evidence="1">
    <location>
        <begin position="141"/>
        <end position="160"/>
    </location>
</feature>
<sequence length="423" mass="46801">MRHREIYNVSWPYRLVSHGGTAYPTPPPADPPVTSHSSRSRHESREVSLSRSTSSKAASKNRRDDEDQRPTKRQKMETAVEALPVERNRSGRLHIPSRKPREAVEDCEKSSPAPQNSSQVVNNSSNPKQQKEAAPSPPKKSRAERADERSKIREKMEKTQMTKSHSSMVTKTPISDAGDRDGVVRHSNSSRKRPRTEEHASMKRSCSVEAAEASRVLASPVQHASTSGIRGFRKGGSSGFLGVAPNPMNLARRKWLPIAPDSDSPDEPIALDPLRAESSASSTTEESLQLNTPRDSDSLNPEANSSGETEGVQTARRPHGFLNRAMKPSPVNFAMRRWSSMDSPKSDRSETDSQDEFDDPNPRNSTSTIVDIALLSSPEGSRRPNARFTTPEPRSYVPSRIWETGDDQGSPRIARQFSIRPSA</sequence>
<organism evidence="2 3">
    <name type="scientific">Thelephora terrestris</name>
    <dbReference type="NCBI Taxonomy" id="56493"/>
    <lineage>
        <taxon>Eukaryota</taxon>
        <taxon>Fungi</taxon>
        <taxon>Dikarya</taxon>
        <taxon>Basidiomycota</taxon>
        <taxon>Agaricomycotina</taxon>
        <taxon>Agaricomycetes</taxon>
        <taxon>Thelephorales</taxon>
        <taxon>Thelephoraceae</taxon>
        <taxon>Thelephora</taxon>
    </lineage>
</organism>
<name>A0A9P6HSM3_9AGAM</name>
<feature type="compositionally biased region" description="Polar residues" evidence="1">
    <location>
        <begin position="161"/>
        <end position="173"/>
    </location>
</feature>
<feature type="compositionally biased region" description="Basic and acidic residues" evidence="1">
    <location>
        <begin position="99"/>
        <end position="109"/>
    </location>
</feature>
<feature type="compositionally biased region" description="Basic and acidic residues" evidence="1">
    <location>
        <begin position="61"/>
        <end position="89"/>
    </location>
</feature>
<evidence type="ECO:0000256" key="1">
    <source>
        <dbReference type="SAM" id="MobiDB-lite"/>
    </source>
</evidence>
<feature type="compositionally biased region" description="Polar residues" evidence="1">
    <location>
        <begin position="288"/>
        <end position="312"/>
    </location>
</feature>